<dbReference type="PANTHER" id="PTHR46227:SF2">
    <property type="entry name" value="FI03335P"/>
    <property type="match status" value="1"/>
</dbReference>
<comment type="subcellular location">
    <subcellularLocation>
        <location evidence="1">Cytoplasm</location>
    </subcellularLocation>
</comment>
<keyword evidence="7" id="KW-1185">Reference proteome</keyword>
<dbReference type="GO" id="GO:0098887">
    <property type="term" value="P:neurotransmitter receptor transport, endosome to postsynaptic membrane"/>
    <property type="evidence" value="ECO:0007669"/>
    <property type="project" value="TreeGrafter"/>
</dbReference>
<dbReference type="SUPFAM" id="SSF50156">
    <property type="entry name" value="PDZ domain-like"/>
    <property type="match status" value="2"/>
</dbReference>
<proteinExistence type="predicted"/>
<feature type="domain" description="PDZ" evidence="5">
    <location>
        <begin position="14"/>
        <end position="95"/>
    </location>
</feature>
<evidence type="ECO:0000256" key="1">
    <source>
        <dbReference type="ARBA" id="ARBA00004496"/>
    </source>
</evidence>
<dbReference type="EMBL" id="JAVRJZ010000005">
    <property type="protein sequence ID" value="KAK2722215.1"/>
    <property type="molecule type" value="Genomic_DNA"/>
</dbReference>
<dbReference type="Gene3D" id="2.30.42.10">
    <property type="match status" value="2"/>
</dbReference>
<feature type="domain" description="PDZ" evidence="5">
    <location>
        <begin position="172"/>
        <end position="237"/>
    </location>
</feature>
<name>A0AA88I1M7_ARTSF</name>
<dbReference type="InterPro" id="IPR043545">
    <property type="entry name" value="GRIP1/2"/>
</dbReference>
<reference evidence="6" key="1">
    <citation type="submission" date="2023-07" db="EMBL/GenBank/DDBJ databases">
        <title>Chromosome-level genome assembly of Artemia franciscana.</title>
        <authorList>
            <person name="Jo E."/>
        </authorList>
    </citation>
    <scope>NUCLEOTIDE SEQUENCE</scope>
    <source>
        <tissue evidence="6">Whole body</tissue>
    </source>
</reference>
<dbReference type="InterPro" id="IPR001478">
    <property type="entry name" value="PDZ"/>
</dbReference>
<dbReference type="SMART" id="SM00228">
    <property type="entry name" value="PDZ"/>
    <property type="match status" value="2"/>
</dbReference>
<comment type="caution">
    <text evidence="6">The sequence shown here is derived from an EMBL/GenBank/DDBJ whole genome shotgun (WGS) entry which is preliminary data.</text>
</comment>
<evidence type="ECO:0000256" key="3">
    <source>
        <dbReference type="ARBA" id="ARBA00022737"/>
    </source>
</evidence>
<evidence type="ECO:0000313" key="6">
    <source>
        <dbReference type="EMBL" id="KAK2722215.1"/>
    </source>
</evidence>
<dbReference type="PANTHER" id="PTHR46227">
    <property type="entry name" value="GLUTAMATE RECEPTOR-INTERACTING PROTEIN GRIP"/>
    <property type="match status" value="1"/>
</dbReference>
<organism evidence="6 7">
    <name type="scientific">Artemia franciscana</name>
    <name type="common">Brine shrimp</name>
    <name type="synonym">Artemia sanfranciscana</name>
    <dbReference type="NCBI Taxonomy" id="6661"/>
    <lineage>
        <taxon>Eukaryota</taxon>
        <taxon>Metazoa</taxon>
        <taxon>Ecdysozoa</taxon>
        <taxon>Arthropoda</taxon>
        <taxon>Crustacea</taxon>
        <taxon>Branchiopoda</taxon>
        <taxon>Anostraca</taxon>
        <taxon>Artemiidae</taxon>
        <taxon>Artemia</taxon>
    </lineage>
</organism>
<dbReference type="Proteomes" id="UP001187531">
    <property type="component" value="Unassembled WGS sequence"/>
</dbReference>
<dbReference type="PROSITE" id="PS50106">
    <property type="entry name" value="PDZ"/>
    <property type="match status" value="2"/>
</dbReference>
<evidence type="ECO:0000259" key="5">
    <source>
        <dbReference type="PROSITE" id="PS50106"/>
    </source>
</evidence>
<dbReference type="InterPro" id="IPR036034">
    <property type="entry name" value="PDZ_sf"/>
</dbReference>
<dbReference type="GO" id="GO:0005737">
    <property type="term" value="C:cytoplasm"/>
    <property type="evidence" value="ECO:0007669"/>
    <property type="project" value="UniProtKB-SubCell"/>
</dbReference>
<feature type="region of interest" description="Disordered" evidence="4">
    <location>
        <begin position="132"/>
        <end position="159"/>
    </location>
</feature>
<protein>
    <recommendedName>
        <fullName evidence="5">PDZ domain-containing protein</fullName>
    </recommendedName>
</protein>
<accession>A0AA88I1M7</accession>
<feature type="non-terminal residue" evidence="6">
    <location>
        <position position="1"/>
    </location>
</feature>
<evidence type="ECO:0000256" key="2">
    <source>
        <dbReference type="ARBA" id="ARBA00022490"/>
    </source>
</evidence>
<dbReference type="Pfam" id="PF00595">
    <property type="entry name" value="PDZ"/>
    <property type="match status" value="2"/>
</dbReference>
<evidence type="ECO:0000313" key="7">
    <source>
        <dbReference type="Proteomes" id="UP001187531"/>
    </source>
</evidence>
<keyword evidence="2" id="KW-0963">Cytoplasm</keyword>
<keyword evidence="3" id="KW-0677">Repeat</keyword>
<evidence type="ECO:0000256" key="4">
    <source>
        <dbReference type="SAM" id="MobiDB-lite"/>
    </source>
</evidence>
<sequence length="281" mass="29342">MNVPGVENAISALLVEYEKPYRSTSGISLAQSSSGAVLIDNIKPGSVADRCGALRVNDIILGINGARIDSLKAIEVMSLLDASDEKVSLEILPASAQQASRVLATPLLSRGRFANTLQGIIGSPGLLTPKFGRKLDSNSSRSPEPDLFNNSSTTTGASSTSWTHFYHPEVFNLTLIGGPKGGVGIALENKNGKIVIKEIDGQGSASRSGCLQPGDRVLTLNGQPTSTLGVIEASRLLGDLRPTARVDISIECDVAHSVVPASGVFTVKLANHGFSLGIKLT</sequence>
<gene>
    <name evidence="6" type="ORF">QYM36_002690</name>
</gene>
<dbReference type="AlphaFoldDB" id="A0AA88I1M7"/>